<dbReference type="AlphaFoldDB" id="A0A2P5Y434"/>
<name>A0A2P5Y434_GOSBA</name>
<evidence type="ECO:0000313" key="3">
    <source>
        <dbReference type="Proteomes" id="UP000239757"/>
    </source>
</evidence>
<dbReference type="EMBL" id="KZ663737">
    <property type="protein sequence ID" value="PPS10363.1"/>
    <property type="molecule type" value="Genomic_DNA"/>
</dbReference>
<feature type="coiled-coil region" evidence="1">
    <location>
        <begin position="12"/>
        <end position="42"/>
    </location>
</feature>
<evidence type="ECO:0000256" key="1">
    <source>
        <dbReference type="SAM" id="Coils"/>
    </source>
</evidence>
<keyword evidence="1" id="KW-0175">Coiled coil</keyword>
<protein>
    <submittedName>
        <fullName evidence="2">Uncharacterized protein</fullName>
    </submittedName>
</protein>
<accession>A0A2P5Y434</accession>
<organism evidence="2 3">
    <name type="scientific">Gossypium barbadense</name>
    <name type="common">Sea Island cotton</name>
    <name type="synonym">Hibiscus barbadensis</name>
    <dbReference type="NCBI Taxonomy" id="3634"/>
    <lineage>
        <taxon>Eukaryota</taxon>
        <taxon>Viridiplantae</taxon>
        <taxon>Streptophyta</taxon>
        <taxon>Embryophyta</taxon>
        <taxon>Tracheophyta</taxon>
        <taxon>Spermatophyta</taxon>
        <taxon>Magnoliopsida</taxon>
        <taxon>eudicotyledons</taxon>
        <taxon>Gunneridae</taxon>
        <taxon>Pentapetalae</taxon>
        <taxon>rosids</taxon>
        <taxon>malvids</taxon>
        <taxon>Malvales</taxon>
        <taxon>Malvaceae</taxon>
        <taxon>Malvoideae</taxon>
        <taxon>Gossypium</taxon>
    </lineage>
</organism>
<sequence>MVQLNHDDGVDIAELRKLKQMLDKAKQELKSKDDALRKSVENFHNLEDKAEGKDQLCNAKEEKPNELENQLSSKTELCCGARAQTERTCSAVMAIALAHEGVMANNCNHIGTWKAHIPFLIRCQSAMSLCVQSKNGKVVVELWVKKGRRNLAGEEAKEIGVLQVSIACGAEVAGASEPLIYKYQFCTVYYV</sequence>
<proteinExistence type="predicted"/>
<evidence type="ECO:0000313" key="2">
    <source>
        <dbReference type="EMBL" id="PPS10363.1"/>
    </source>
</evidence>
<dbReference type="Proteomes" id="UP000239757">
    <property type="component" value="Unassembled WGS sequence"/>
</dbReference>
<gene>
    <name evidence="2" type="ORF">GOBAR_AA10290</name>
</gene>
<reference evidence="2 3" key="1">
    <citation type="submission" date="2015-01" db="EMBL/GenBank/DDBJ databases">
        <title>Genome of allotetraploid Gossypium barbadense reveals genomic plasticity and fiber elongation in cotton evolution.</title>
        <authorList>
            <person name="Chen X."/>
            <person name="Liu X."/>
            <person name="Zhao B."/>
            <person name="Zheng H."/>
            <person name="Hu Y."/>
            <person name="Lu G."/>
            <person name="Yang C."/>
            <person name="Chen J."/>
            <person name="Shan C."/>
            <person name="Zhang L."/>
            <person name="Zhou Y."/>
            <person name="Wang L."/>
            <person name="Guo W."/>
            <person name="Bai Y."/>
            <person name="Ruan J."/>
            <person name="Shangguan X."/>
            <person name="Mao Y."/>
            <person name="Jiang J."/>
            <person name="Zhu Y."/>
            <person name="Lei J."/>
            <person name="Kang H."/>
            <person name="Chen S."/>
            <person name="He X."/>
            <person name="Wang R."/>
            <person name="Wang Y."/>
            <person name="Chen J."/>
            <person name="Wang L."/>
            <person name="Yu S."/>
            <person name="Wang B."/>
            <person name="Wei J."/>
            <person name="Song S."/>
            <person name="Lu X."/>
            <person name="Gao Z."/>
            <person name="Gu W."/>
            <person name="Deng X."/>
            <person name="Ma D."/>
            <person name="Wang S."/>
            <person name="Liang W."/>
            <person name="Fang L."/>
            <person name="Cai C."/>
            <person name="Zhu X."/>
            <person name="Zhou B."/>
            <person name="Zhang Y."/>
            <person name="Chen Z."/>
            <person name="Xu S."/>
            <person name="Zhu R."/>
            <person name="Wang S."/>
            <person name="Zhang T."/>
            <person name="Zhao G."/>
        </authorList>
    </citation>
    <scope>NUCLEOTIDE SEQUENCE [LARGE SCALE GENOMIC DNA]</scope>
    <source>
        <strain evidence="3">cv. Xinhai21</strain>
        <tissue evidence="2">Leaf</tissue>
    </source>
</reference>
<dbReference type="OrthoDB" id="10539729at2759"/>